<name>A0ABN7VSR6_GIGMA</name>
<reference evidence="1 2" key="1">
    <citation type="submission" date="2021-06" db="EMBL/GenBank/DDBJ databases">
        <authorList>
            <person name="Kallberg Y."/>
            <person name="Tangrot J."/>
            <person name="Rosling A."/>
        </authorList>
    </citation>
    <scope>NUCLEOTIDE SEQUENCE [LARGE SCALE GENOMIC DNA]</scope>
    <source>
        <strain evidence="1 2">120-4 pot B 10/14</strain>
    </source>
</reference>
<organism evidence="1 2">
    <name type="scientific">Gigaspora margarita</name>
    <dbReference type="NCBI Taxonomy" id="4874"/>
    <lineage>
        <taxon>Eukaryota</taxon>
        <taxon>Fungi</taxon>
        <taxon>Fungi incertae sedis</taxon>
        <taxon>Mucoromycota</taxon>
        <taxon>Glomeromycotina</taxon>
        <taxon>Glomeromycetes</taxon>
        <taxon>Diversisporales</taxon>
        <taxon>Gigasporaceae</taxon>
        <taxon>Gigaspora</taxon>
    </lineage>
</organism>
<keyword evidence="2" id="KW-1185">Reference proteome</keyword>
<evidence type="ECO:0000313" key="2">
    <source>
        <dbReference type="Proteomes" id="UP000789901"/>
    </source>
</evidence>
<protein>
    <submittedName>
        <fullName evidence="1">30167_t:CDS:1</fullName>
    </submittedName>
</protein>
<evidence type="ECO:0000313" key="1">
    <source>
        <dbReference type="EMBL" id="CAG8797344.1"/>
    </source>
</evidence>
<dbReference type="Proteomes" id="UP000789901">
    <property type="component" value="Unassembled WGS sequence"/>
</dbReference>
<proteinExistence type="predicted"/>
<accession>A0ABN7VSR6</accession>
<comment type="caution">
    <text evidence="1">The sequence shown here is derived from an EMBL/GenBank/DDBJ whole genome shotgun (WGS) entry which is preliminary data.</text>
</comment>
<feature type="non-terminal residue" evidence="1">
    <location>
        <position position="1"/>
    </location>
</feature>
<dbReference type="EMBL" id="CAJVQB010021538">
    <property type="protein sequence ID" value="CAG8797344.1"/>
    <property type="molecule type" value="Genomic_DNA"/>
</dbReference>
<gene>
    <name evidence="1" type="ORF">GMARGA_LOCUS22372</name>
</gene>
<sequence length="175" mass="21131">EFDYNVYLLGYFLYPGYRGLGLKRRIFRRIYEIVAKQNKDPFDMEYKNGNKTSLSWWLTFDDDKYNEYPLIDLATKIFSIFYRDRQHNLDVHHIESMAKIYSYYLMNIKKKLTHYKNNLTQQELRDSVNDTIISNSQLLVNTPTDSSPAENHNLFRNMDYSTEDLVNRMFEMNNK</sequence>